<comment type="caution">
    <text evidence="2">The sequence shown here is derived from an EMBL/GenBank/DDBJ whole genome shotgun (WGS) entry which is preliminary data.</text>
</comment>
<feature type="region of interest" description="Disordered" evidence="1">
    <location>
        <begin position="85"/>
        <end position="122"/>
    </location>
</feature>
<feature type="compositionally biased region" description="Polar residues" evidence="1">
    <location>
        <begin position="25"/>
        <end position="40"/>
    </location>
</feature>
<keyword evidence="3" id="KW-1185">Reference proteome</keyword>
<dbReference type="EMBL" id="JAAHCF010000369">
    <property type="protein sequence ID" value="KAK8144639.1"/>
    <property type="molecule type" value="Genomic_DNA"/>
</dbReference>
<evidence type="ECO:0000256" key="1">
    <source>
        <dbReference type="SAM" id="MobiDB-lite"/>
    </source>
</evidence>
<evidence type="ECO:0000313" key="3">
    <source>
        <dbReference type="Proteomes" id="UP001397290"/>
    </source>
</evidence>
<dbReference type="AlphaFoldDB" id="A0AAW0RQX8"/>
<name>A0AAW0RQX8_9HYPO</name>
<reference evidence="2 3" key="1">
    <citation type="submission" date="2020-02" db="EMBL/GenBank/DDBJ databases">
        <title>Comparative genomics of the hypocrealean fungal genus Beauvera.</title>
        <authorList>
            <person name="Showalter D.N."/>
            <person name="Bushley K.E."/>
            <person name="Rehner S.A."/>
        </authorList>
    </citation>
    <scope>NUCLEOTIDE SEQUENCE [LARGE SCALE GENOMIC DNA]</scope>
    <source>
        <strain evidence="2 3">ARSEF4384</strain>
    </source>
</reference>
<evidence type="ECO:0000313" key="2">
    <source>
        <dbReference type="EMBL" id="KAK8144639.1"/>
    </source>
</evidence>
<gene>
    <name evidence="2" type="ORF">G3M48_005532</name>
</gene>
<proteinExistence type="predicted"/>
<protein>
    <submittedName>
        <fullName evidence="2">Uncharacterized protein</fullName>
    </submittedName>
</protein>
<feature type="compositionally biased region" description="Low complexity" evidence="1">
    <location>
        <begin position="9"/>
        <end position="18"/>
    </location>
</feature>
<sequence length="143" mass="15622">MAPVSRQNSMLRSGGRLSRSPRRAQSVNMLSPPASHNPSESESDKVSDGGMASAASFDEWQLHNAALKCVSIDGVTTYQLQFQRAQAHSCSPRREKQPPRLVKGNKAGGRKPRDETKGRLCGNCKKSGPNARTCLEKKTTRTQ</sequence>
<dbReference type="Proteomes" id="UP001397290">
    <property type="component" value="Unassembled WGS sequence"/>
</dbReference>
<accession>A0AAW0RQX8</accession>
<feature type="region of interest" description="Disordered" evidence="1">
    <location>
        <begin position="1"/>
        <end position="52"/>
    </location>
</feature>
<organism evidence="2 3">
    <name type="scientific">Beauveria asiatica</name>
    <dbReference type="NCBI Taxonomy" id="1069075"/>
    <lineage>
        <taxon>Eukaryota</taxon>
        <taxon>Fungi</taxon>
        <taxon>Dikarya</taxon>
        <taxon>Ascomycota</taxon>
        <taxon>Pezizomycotina</taxon>
        <taxon>Sordariomycetes</taxon>
        <taxon>Hypocreomycetidae</taxon>
        <taxon>Hypocreales</taxon>
        <taxon>Cordycipitaceae</taxon>
        <taxon>Beauveria</taxon>
    </lineage>
</organism>